<evidence type="ECO:0000256" key="6">
    <source>
        <dbReference type="PIRSR" id="PIRSR606710-1"/>
    </source>
</evidence>
<dbReference type="CDD" id="cd08991">
    <property type="entry name" value="GH43_HoAraf43-like"/>
    <property type="match status" value="1"/>
</dbReference>
<evidence type="ECO:0000256" key="2">
    <source>
        <dbReference type="ARBA" id="ARBA00022651"/>
    </source>
</evidence>
<proteinExistence type="inferred from homology"/>
<evidence type="ECO:0000256" key="8">
    <source>
        <dbReference type="RuleBase" id="RU361187"/>
    </source>
</evidence>
<name>A0A8J6HXI6_9FIRM</name>
<organism evidence="9 10">
    <name type="scientific">Capillibacterium thermochitinicola</name>
    <dbReference type="NCBI Taxonomy" id="2699427"/>
    <lineage>
        <taxon>Bacteria</taxon>
        <taxon>Bacillati</taxon>
        <taxon>Bacillota</taxon>
        <taxon>Capillibacterium</taxon>
    </lineage>
</organism>
<dbReference type="SUPFAM" id="SSF75005">
    <property type="entry name" value="Arabinanase/levansucrase/invertase"/>
    <property type="match status" value="1"/>
</dbReference>
<evidence type="ECO:0000256" key="3">
    <source>
        <dbReference type="ARBA" id="ARBA00022801"/>
    </source>
</evidence>
<comment type="caution">
    <text evidence="9">The sequence shown here is derived from an EMBL/GenBank/DDBJ whole genome shotgun (WGS) entry which is preliminary data.</text>
</comment>
<reference evidence="9" key="1">
    <citation type="submission" date="2020-06" db="EMBL/GenBank/DDBJ databases">
        <title>Novel chitinolytic bacterium.</title>
        <authorList>
            <person name="Ungkulpasvich U."/>
            <person name="Kosugi A."/>
            <person name="Uke A."/>
        </authorList>
    </citation>
    <scope>NUCLEOTIDE SEQUENCE</scope>
    <source>
        <strain evidence="9">UUS1-1</strain>
    </source>
</reference>
<dbReference type="PANTHER" id="PTHR43772:SF2">
    <property type="entry name" value="PUTATIVE (AFU_ORTHOLOGUE AFUA_2G04480)-RELATED"/>
    <property type="match status" value="1"/>
</dbReference>
<dbReference type="InterPro" id="IPR023296">
    <property type="entry name" value="Glyco_hydro_beta-prop_sf"/>
</dbReference>
<dbReference type="InterPro" id="IPR006710">
    <property type="entry name" value="Glyco_hydro_43"/>
</dbReference>
<feature type="active site" description="Proton donor" evidence="6">
    <location>
        <position position="194"/>
    </location>
</feature>
<protein>
    <submittedName>
        <fullName evidence="9">Family 43 glycosylhydrolase</fullName>
    </submittedName>
</protein>
<keyword evidence="2" id="KW-0858">Xylan degradation</keyword>
<dbReference type="RefSeq" id="WP_181339724.1">
    <property type="nucleotide sequence ID" value="NZ_JAAKDE010000013.1"/>
</dbReference>
<dbReference type="GO" id="GO:0045493">
    <property type="term" value="P:xylan catabolic process"/>
    <property type="evidence" value="ECO:0007669"/>
    <property type="project" value="UniProtKB-KW"/>
</dbReference>
<feature type="active site" description="Proton acceptor" evidence="6">
    <location>
        <position position="17"/>
    </location>
</feature>
<keyword evidence="4" id="KW-0119">Carbohydrate metabolism</keyword>
<keyword evidence="5 8" id="KW-0326">Glycosidase</keyword>
<evidence type="ECO:0000256" key="1">
    <source>
        <dbReference type="ARBA" id="ARBA00009865"/>
    </source>
</evidence>
<dbReference type="InterPro" id="IPR052176">
    <property type="entry name" value="Glycosyl_Hydrlase_43_Enz"/>
</dbReference>
<evidence type="ECO:0000313" key="10">
    <source>
        <dbReference type="Proteomes" id="UP000657177"/>
    </source>
</evidence>
<keyword evidence="2" id="KW-0624">Polysaccharide degradation</keyword>
<feature type="site" description="Important for catalytic activity, responsible for pKa modulation of the active site Glu and correct orientation of both the proton donor and substrate" evidence="7">
    <location>
        <position position="125"/>
    </location>
</feature>
<dbReference type="Gene3D" id="2.115.10.20">
    <property type="entry name" value="Glycosyl hydrolase domain, family 43"/>
    <property type="match status" value="1"/>
</dbReference>
<evidence type="ECO:0000256" key="5">
    <source>
        <dbReference type="ARBA" id="ARBA00023295"/>
    </source>
</evidence>
<keyword evidence="10" id="KW-1185">Reference proteome</keyword>
<dbReference type="EMBL" id="JAAKDE010000013">
    <property type="protein sequence ID" value="MBA2133272.1"/>
    <property type="molecule type" value="Genomic_DNA"/>
</dbReference>
<dbReference type="Proteomes" id="UP000657177">
    <property type="component" value="Unassembled WGS sequence"/>
</dbReference>
<accession>A0A8J6HXI6</accession>
<comment type="similarity">
    <text evidence="1 8">Belongs to the glycosyl hydrolase 43 family.</text>
</comment>
<dbReference type="Pfam" id="PF04616">
    <property type="entry name" value="Glyco_hydro_43"/>
    <property type="match status" value="1"/>
</dbReference>
<dbReference type="AlphaFoldDB" id="A0A8J6HXI6"/>
<keyword evidence="3 8" id="KW-0378">Hydrolase</keyword>
<gene>
    <name evidence="9" type="ORF">G5B42_06920</name>
</gene>
<evidence type="ECO:0000313" key="9">
    <source>
        <dbReference type="EMBL" id="MBA2133272.1"/>
    </source>
</evidence>
<evidence type="ECO:0000256" key="7">
    <source>
        <dbReference type="PIRSR" id="PIRSR606710-2"/>
    </source>
</evidence>
<sequence length="304" mass="34262">MELTRTLKCGEITQIGDPYVLRDRGKYYLYATSSPYGFKVWESPDLAAWQERGLALDAREEGNQWGVGDFWAPEVTYYQGNYYMIYSARDRDGSLKLALATATHPLGPFRNRKAPLFDRGKSFIDGHFFFDDDGKIYLYYVQDCSENIIDGKHISQIFVQEVSADLLTLLGEPVLAVEPSQPWEGIDRDWQWNEGPFVLKDRGVYYLMYSANCYASSDYAIGYAVATSPLGPWQKADGNPLLAKDLAAGFSGPGHNCVTRSPDGSLLIVYHTHTNPEQPSGDRKVNIDRLVIENGQLKVVRVMK</sequence>
<dbReference type="GO" id="GO:0004553">
    <property type="term" value="F:hydrolase activity, hydrolyzing O-glycosyl compounds"/>
    <property type="evidence" value="ECO:0007669"/>
    <property type="project" value="InterPro"/>
</dbReference>
<dbReference type="PANTHER" id="PTHR43772">
    <property type="entry name" value="ENDO-1,4-BETA-XYLANASE"/>
    <property type="match status" value="1"/>
</dbReference>
<evidence type="ECO:0000256" key="4">
    <source>
        <dbReference type="ARBA" id="ARBA00023277"/>
    </source>
</evidence>